<comment type="subunit">
    <text evidence="3 13">Monomer.</text>
</comment>
<dbReference type="InterPro" id="IPR029046">
    <property type="entry name" value="LolA/LolB/LppX"/>
</dbReference>
<dbReference type="InterPro" id="IPR004565">
    <property type="entry name" value="OM_lipoprot_LolB"/>
</dbReference>
<keyword evidence="11 13" id="KW-0998">Cell outer membrane</keyword>
<keyword evidence="8 13" id="KW-0472">Membrane</keyword>
<evidence type="ECO:0000256" key="6">
    <source>
        <dbReference type="ARBA" id="ARBA00022729"/>
    </source>
</evidence>
<dbReference type="RefSeq" id="WP_071114378.1">
    <property type="nucleotide sequence ID" value="NZ_MKCT01000061.1"/>
</dbReference>
<keyword evidence="7 13" id="KW-0653">Protein transport</keyword>
<evidence type="ECO:0000256" key="7">
    <source>
        <dbReference type="ARBA" id="ARBA00022927"/>
    </source>
</evidence>
<evidence type="ECO:0000313" key="15">
    <source>
        <dbReference type="EMBL" id="OHX18165.1"/>
    </source>
</evidence>
<evidence type="ECO:0000256" key="9">
    <source>
        <dbReference type="ARBA" id="ARBA00023139"/>
    </source>
</evidence>
<evidence type="ECO:0000256" key="2">
    <source>
        <dbReference type="ARBA" id="ARBA00009696"/>
    </source>
</evidence>
<comment type="subcellular location">
    <subcellularLocation>
        <location evidence="1 13">Cell outer membrane</location>
        <topology evidence="1 13">Lipid-anchor</topology>
    </subcellularLocation>
</comment>
<evidence type="ECO:0000256" key="10">
    <source>
        <dbReference type="ARBA" id="ARBA00023186"/>
    </source>
</evidence>
<evidence type="ECO:0000256" key="3">
    <source>
        <dbReference type="ARBA" id="ARBA00011245"/>
    </source>
</evidence>
<comment type="caution">
    <text evidence="15">The sequence shown here is derived from an EMBL/GenBank/DDBJ whole genome shotgun (WGS) entry which is preliminary data.</text>
</comment>
<dbReference type="Gene3D" id="2.50.20.10">
    <property type="entry name" value="Lipoprotein localisation LolA/LolB/LppX"/>
    <property type="match status" value="1"/>
</dbReference>
<keyword evidence="12 13" id="KW-0449">Lipoprotein</keyword>
<evidence type="ECO:0000256" key="11">
    <source>
        <dbReference type="ARBA" id="ARBA00023237"/>
    </source>
</evidence>
<dbReference type="SUPFAM" id="SSF89392">
    <property type="entry name" value="Prokaryotic lipoproteins and lipoprotein localization factors"/>
    <property type="match status" value="1"/>
</dbReference>
<sequence length="185" mass="20234">MTARCLALLLALLLAGCASREMPFAPRQAATAALDQPFKVSGRLSANLDGKGHVANFDWRHQPPQDEVAINSPLGNTVAKVLRDAGGVTLLADGKSWQADDVESLTLKVLGWPLPLSNLVWWIRGMQAPGEAGRLDADGNLEQQGWHIRFIRDADADADADSRYPKRVEMQREGLTVKVVVQSWQ</sequence>
<organism evidence="15 16">
    <name type="scientific">Chromobacterium sphagni</name>
    <dbReference type="NCBI Taxonomy" id="1903179"/>
    <lineage>
        <taxon>Bacteria</taxon>
        <taxon>Pseudomonadati</taxon>
        <taxon>Pseudomonadota</taxon>
        <taxon>Betaproteobacteria</taxon>
        <taxon>Neisseriales</taxon>
        <taxon>Chromobacteriaceae</taxon>
        <taxon>Chromobacterium</taxon>
    </lineage>
</organism>
<keyword evidence="16" id="KW-1185">Reference proteome</keyword>
<evidence type="ECO:0000256" key="1">
    <source>
        <dbReference type="ARBA" id="ARBA00004459"/>
    </source>
</evidence>
<gene>
    <name evidence="13" type="primary">lolB</name>
    <name evidence="15" type="ORF">BI344_11630</name>
</gene>
<evidence type="ECO:0000256" key="4">
    <source>
        <dbReference type="ARBA" id="ARBA00016202"/>
    </source>
</evidence>
<dbReference type="PROSITE" id="PS51257">
    <property type="entry name" value="PROKAR_LIPOPROTEIN"/>
    <property type="match status" value="1"/>
</dbReference>
<evidence type="ECO:0000256" key="12">
    <source>
        <dbReference type="ARBA" id="ARBA00023288"/>
    </source>
</evidence>
<accession>A0ABX3C8Y9</accession>
<dbReference type="NCBIfam" id="TIGR00548">
    <property type="entry name" value="lolB"/>
    <property type="match status" value="1"/>
</dbReference>
<evidence type="ECO:0000256" key="14">
    <source>
        <dbReference type="SAM" id="SignalP"/>
    </source>
</evidence>
<keyword evidence="6 13" id="KW-0732">Signal</keyword>
<dbReference type="EMBL" id="MKCT01000061">
    <property type="protein sequence ID" value="OHX18165.1"/>
    <property type="molecule type" value="Genomic_DNA"/>
</dbReference>
<keyword evidence="9 13" id="KW-0564">Palmitate</keyword>
<dbReference type="Proteomes" id="UP000180280">
    <property type="component" value="Unassembled WGS sequence"/>
</dbReference>
<dbReference type="CDD" id="cd16326">
    <property type="entry name" value="LolB"/>
    <property type="match status" value="1"/>
</dbReference>
<comment type="function">
    <text evidence="13">Plays a critical role in the incorporation of lipoproteins in the outer membrane after they are released by the LolA protein.</text>
</comment>
<evidence type="ECO:0000256" key="8">
    <source>
        <dbReference type="ARBA" id="ARBA00023136"/>
    </source>
</evidence>
<keyword evidence="10 13" id="KW-0143">Chaperone</keyword>
<evidence type="ECO:0000256" key="5">
    <source>
        <dbReference type="ARBA" id="ARBA00022448"/>
    </source>
</evidence>
<protein>
    <recommendedName>
        <fullName evidence="4 13">Outer-membrane lipoprotein LolB</fullName>
    </recommendedName>
</protein>
<comment type="similarity">
    <text evidence="2 13">Belongs to the LolB family.</text>
</comment>
<reference evidence="15 16" key="1">
    <citation type="submission" date="2016-09" db="EMBL/GenBank/DDBJ databases">
        <title>Chromobacterium muskegensis sp. nov., an insecticidal bacterium isolated from Sphagnum bogs.</title>
        <authorList>
            <person name="Sparks M.E."/>
            <person name="Blackburn M.B."/>
            <person name="Gundersen-Rindal D.E."/>
            <person name="Mitchell A."/>
            <person name="Farrar R."/>
            <person name="Kuhar D."/>
        </authorList>
    </citation>
    <scope>NUCLEOTIDE SEQUENCE [LARGE SCALE GENOMIC DNA]</scope>
    <source>
        <strain evidence="15 16">14B-1</strain>
    </source>
</reference>
<evidence type="ECO:0000313" key="16">
    <source>
        <dbReference type="Proteomes" id="UP000180280"/>
    </source>
</evidence>
<name>A0ABX3C8Y9_9NEIS</name>
<keyword evidence="5 13" id="KW-0813">Transport</keyword>
<proteinExistence type="inferred from homology"/>
<dbReference type="Pfam" id="PF03550">
    <property type="entry name" value="LolB"/>
    <property type="match status" value="1"/>
</dbReference>
<evidence type="ECO:0000256" key="13">
    <source>
        <dbReference type="HAMAP-Rule" id="MF_00233"/>
    </source>
</evidence>
<feature type="chain" id="PRO_5045225328" description="Outer-membrane lipoprotein LolB" evidence="14">
    <location>
        <begin position="21"/>
        <end position="185"/>
    </location>
</feature>
<feature type="signal peptide" evidence="14">
    <location>
        <begin position="1"/>
        <end position="20"/>
    </location>
</feature>
<dbReference type="HAMAP" id="MF_00233">
    <property type="entry name" value="LolB"/>
    <property type="match status" value="1"/>
</dbReference>